<evidence type="ECO:0000256" key="1">
    <source>
        <dbReference type="SAM" id="MobiDB-lite"/>
    </source>
</evidence>
<reference evidence="3 4" key="1">
    <citation type="journal article" date="2020" name="Nat. Food">
        <title>A phased Vanilla planifolia genome enables genetic improvement of flavour and production.</title>
        <authorList>
            <person name="Hasing T."/>
            <person name="Tang H."/>
            <person name="Brym M."/>
            <person name="Khazi F."/>
            <person name="Huang T."/>
            <person name="Chambers A.H."/>
        </authorList>
    </citation>
    <scope>NUCLEOTIDE SEQUENCE [LARGE SCALE GENOMIC DNA]</scope>
    <source>
        <tissue evidence="3">Leaf</tissue>
    </source>
</reference>
<sequence length="107" mass="11025">MPKMALHQQLFSPPKQPSSMVYSPSNPSMGPLIGALLVIAVVGVIACLVGQLCSGRRIAGFGYDAEGWIERKCASCIDGGVGLPEASCSRLDSGCDGDAVERAAAQS</sequence>
<keyword evidence="2" id="KW-0812">Transmembrane</keyword>
<evidence type="ECO:0000313" key="3">
    <source>
        <dbReference type="EMBL" id="KAG0489906.1"/>
    </source>
</evidence>
<evidence type="ECO:0000256" key="2">
    <source>
        <dbReference type="SAM" id="Phobius"/>
    </source>
</evidence>
<evidence type="ECO:0000313" key="4">
    <source>
        <dbReference type="Proteomes" id="UP000639772"/>
    </source>
</evidence>
<feature type="region of interest" description="Disordered" evidence="1">
    <location>
        <begin position="1"/>
        <end position="23"/>
    </location>
</feature>
<gene>
    <name evidence="3" type="ORF">HPP92_006769</name>
</gene>
<proteinExistence type="predicted"/>
<organism evidence="3 4">
    <name type="scientific">Vanilla planifolia</name>
    <name type="common">Vanilla</name>
    <dbReference type="NCBI Taxonomy" id="51239"/>
    <lineage>
        <taxon>Eukaryota</taxon>
        <taxon>Viridiplantae</taxon>
        <taxon>Streptophyta</taxon>
        <taxon>Embryophyta</taxon>
        <taxon>Tracheophyta</taxon>
        <taxon>Spermatophyta</taxon>
        <taxon>Magnoliopsida</taxon>
        <taxon>Liliopsida</taxon>
        <taxon>Asparagales</taxon>
        <taxon>Orchidaceae</taxon>
        <taxon>Vanilloideae</taxon>
        <taxon>Vanilleae</taxon>
        <taxon>Vanilla</taxon>
    </lineage>
</organism>
<comment type="caution">
    <text evidence="3">The sequence shown here is derived from an EMBL/GenBank/DDBJ whole genome shotgun (WGS) entry which is preliminary data.</text>
</comment>
<dbReference type="Proteomes" id="UP000639772">
    <property type="component" value="Chromosome 3"/>
</dbReference>
<dbReference type="OrthoDB" id="1934079at2759"/>
<feature type="transmembrane region" description="Helical" evidence="2">
    <location>
        <begin position="29"/>
        <end position="49"/>
    </location>
</feature>
<keyword evidence="2" id="KW-0472">Membrane</keyword>
<accession>A0A835RCR6</accession>
<dbReference type="AlphaFoldDB" id="A0A835RCR6"/>
<keyword evidence="2" id="KW-1133">Transmembrane helix</keyword>
<dbReference type="PANTHER" id="PTHR33429:SF2">
    <property type="entry name" value="OS01G0888850 PROTEIN"/>
    <property type="match status" value="1"/>
</dbReference>
<protein>
    <submittedName>
        <fullName evidence="3">Uncharacterized protein</fullName>
    </submittedName>
</protein>
<dbReference type="PANTHER" id="PTHR33429">
    <property type="entry name" value="OS02G0708000 PROTEIN-RELATED"/>
    <property type="match status" value="1"/>
</dbReference>
<name>A0A835RCR6_VANPL</name>
<dbReference type="EMBL" id="JADCNM010000003">
    <property type="protein sequence ID" value="KAG0489906.1"/>
    <property type="molecule type" value="Genomic_DNA"/>
</dbReference>